<dbReference type="EMBL" id="NAEW01000001">
    <property type="protein sequence ID" value="OQM43667.1"/>
    <property type="molecule type" value="Genomic_DNA"/>
</dbReference>
<organism evidence="4 5">
    <name type="scientific">Citrobacter braakii</name>
    <dbReference type="NCBI Taxonomy" id="57706"/>
    <lineage>
        <taxon>Bacteria</taxon>
        <taxon>Pseudomonadati</taxon>
        <taxon>Pseudomonadota</taxon>
        <taxon>Gammaproteobacteria</taxon>
        <taxon>Enterobacterales</taxon>
        <taxon>Enterobacteriaceae</taxon>
        <taxon>Citrobacter</taxon>
        <taxon>Citrobacter freundii complex</taxon>
    </lineage>
</organism>
<evidence type="ECO:0000259" key="3">
    <source>
        <dbReference type="Pfam" id="PF01557"/>
    </source>
</evidence>
<dbReference type="InterPro" id="IPR051121">
    <property type="entry name" value="FAH"/>
</dbReference>
<dbReference type="RefSeq" id="WP_047054293.1">
    <property type="nucleotide sequence ID" value="NZ_CP077405.1"/>
</dbReference>
<sequence length="281" mass="30925">MKLLSYLTPDGYKSYGILQGEGVIDLRSRTDIDTPDLKSFIREKGIAAADGYISYEPDYQLSDITFLPVIDNPGKILCVGMNYQAKRTEFSITSDAPTIFIRFSDSQTAHLGNIVKPALSDQLDYEGELVIIIGKSGINIAEQDAAEYIAGYSCYMDGSVRDWQHTWFTAGKNWSKTGGFGPWLVTCDEVPDPQKLQLKTWLNGEIVQQDSTANMVHPISKIISYMSTFTQLSPGDVILTGSPGGVGRSRNPQVFLNDGDIIEVEIESVGRLTNYVVAASK</sequence>
<protein>
    <submittedName>
        <fullName evidence="4">5-oxopent-3-ene-1,2,5-tricarboxylate decarboxylase</fullName>
    </submittedName>
</protein>
<feature type="domain" description="Fumarylacetoacetase-like C-terminal" evidence="3">
    <location>
        <begin position="75"/>
        <end position="277"/>
    </location>
</feature>
<dbReference type="GO" id="GO:0003824">
    <property type="term" value="F:catalytic activity"/>
    <property type="evidence" value="ECO:0007669"/>
    <property type="project" value="InterPro"/>
</dbReference>
<dbReference type="PANTHER" id="PTHR42796">
    <property type="entry name" value="FUMARYLACETOACETATE HYDROLASE DOMAIN-CONTAINING PROTEIN 2A-RELATED"/>
    <property type="match status" value="1"/>
</dbReference>
<dbReference type="Proteomes" id="UP000192573">
    <property type="component" value="Unassembled WGS sequence"/>
</dbReference>
<proteinExistence type="inferred from homology"/>
<dbReference type="InterPro" id="IPR036663">
    <property type="entry name" value="Fumarylacetoacetase_C_sf"/>
</dbReference>
<keyword evidence="2" id="KW-0479">Metal-binding</keyword>
<dbReference type="GO" id="GO:0044281">
    <property type="term" value="P:small molecule metabolic process"/>
    <property type="evidence" value="ECO:0007669"/>
    <property type="project" value="UniProtKB-ARBA"/>
</dbReference>
<evidence type="ECO:0000313" key="4">
    <source>
        <dbReference type="EMBL" id="OQM43667.1"/>
    </source>
</evidence>
<gene>
    <name evidence="4" type="ORF">BZK42_01960</name>
</gene>
<evidence type="ECO:0000256" key="2">
    <source>
        <dbReference type="ARBA" id="ARBA00022723"/>
    </source>
</evidence>
<dbReference type="GO" id="GO:0046872">
    <property type="term" value="F:metal ion binding"/>
    <property type="evidence" value="ECO:0007669"/>
    <property type="project" value="UniProtKB-KW"/>
</dbReference>
<name>A0A1V8P500_CITBR</name>
<dbReference type="InterPro" id="IPR011234">
    <property type="entry name" value="Fumarylacetoacetase-like_C"/>
</dbReference>
<reference evidence="4 5" key="1">
    <citation type="submission" date="2017-03" db="EMBL/GenBank/DDBJ databases">
        <authorList>
            <person name="Afonso C.L."/>
            <person name="Miller P.J."/>
            <person name="Scott M.A."/>
            <person name="Spackman E."/>
            <person name="Goraichik I."/>
            <person name="Dimitrov K.M."/>
            <person name="Suarez D.L."/>
            <person name="Swayne D.E."/>
        </authorList>
    </citation>
    <scope>NUCLEOTIDE SEQUENCE [LARGE SCALE GENOMIC DNA]</scope>
    <source>
        <strain evidence="4 5">ATCC 51113</strain>
    </source>
</reference>
<dbReference type="FunFam" id="3.90.850.10:FF:000008">
    <property type="entry name" value="FAA hydrolase family protein"/>
    <property type="match status" value="1"/>
</dbReference>
<dbReference type="Pfam" id="PF01557">
    <property type="entry name" value="FAA_hydrolase"/>
    <property type="match status" value="1"/>
</dbReference>
<comment type="caution">
    <text evidence="4">The sequence shown here is derived from an EMBL/GenBank/DDBJ whole genome shotgun (WGS) entry which is preliminary data.</text>
</comment>
<dbReference type="AlphaFoldDB" id="A0A1V8P500"/>
<accession>A0A1V8P500</accession>
<comment type="similarity">
    <text evidence="1">Belongs to the FAH family.</text>
</comment>
<dbReference type="PANTHER" id="PTHR42796:SF4">
    <property type="entry name" value="FUMARYLACETOACETATE HYDROLASE DOMAIN-CONTAINING PROTEIN 2A"/>
    <property type="match status" value="1"/>
</dbReference>
<evidence type="ECO:0000313" key="5">
    <source>
        <dbReference type="Proteomes" id="UP000192573"/>
    </source>
</evidence>
<dbReference type="SUPFAM" id="SSF56529">
    <property type="entry name" value="FAH"/>
    <property type="match status" value="1"/>
</dbReference>
<dbReference type="Gene3D" id="3.90.850.10">
    <property type="entry name" value="Fumarylacetoacetase-like, C-terminal domain"/>
    <property type="match status" value="1"/>
</dbReference>
<evidence type="ECO:0000256" key="1">
    <source>
        <dbReference type="ARBA" id="ARBA00010211"/>
    </source>
</evidence>